<accession>A0A979GM21</accession>
<dbReference type="PROSITE" id="PS50088">
    <property type="entry name" value="ANK_REPEAT"/>
    <property type="match status" value="1"/>
</dbReference>
<dbReference type="InterPro" id="IPR036770">
    <property type="entry name" value="Ankyrin_rpt-contain_sf"/>
</dbReference>
<dbReference type="InterPro" id="IPR018756">
    <property type="entry name" value="DUF2314"/>
</dbReference>
<sequence>MADNSIFYAKGDSPEMIQAFEHARKTFKYFWRELSWEARRIVPGVDLACVKVAFAQQFPGEEEPTIEHMWINDVYFDGDTVSGTLINDPESLTNVKNGDAVTVPLEQVSDWLMLSMGKTYGGFSIHQLRSTMSPEERASHDEAWGMDFGDYNNIEVVRDQDTHPEHLVEHPMSINMKDGFVKFLQDYPQQMINADEQGYTLLHRETIAGNKTSVVLLLQQGVNTGSKTNSGKTALDFARQLGWEHIIPLLH</sequence>
<evidence type="ECO:0000313" key="3">
    <source>
        <dbReference type="EMBL" id="ACU57652.1"/>
    </source>
</evidence>
<dbReference type="AlphaFoldDB" id="A0A979GM21"/>
<keyword evidence="1" id="KW-0040">ANK repeat</keyword>
<feature type="domain" description="DUF2314" evidence="2">
    <location>
        <begin position="14"/>
        <end position="148"/>
    </location>
</feature>
<proteinExistence type="predicted"/>
<dbReference type="OrthoDB" id="6571369at2"/>
<evidence type="ECO:0000313" key="4">
    <source>
        <dbReference type="Proteomes" id="UP000002215"/>
    </source>
</evidence>
<gene>
    <name evidence="3" type="ordered locus">Cpin_0150</name>
</gene>
<dbReference type="Gene3D" id="1.25.40.20">
    <property type="entry name" value="Ankyrin repeat-containing domain"/>
    <property type="match status" value="1"/>
</dbReference>
<feature type="repeat" description="ANK" evidence="1">
    <location>
        <begin position="197"/>
        <end position="229"/>
    </location>
</feature>
<dbReference type="Pfam" id="PF10077">
    <property type="entry name" value="DUF2314"/>
    <property type="match status" value="1"/>
</dbReference>
<dbReference type="InterPro" id="IPR002110">
    <property type="entry name" value="Ankyrin_rpt"/>
</dbReference>
<dbReference type="EMBL" id="CP001699">
    <property type="protein sequence ID" value="ACU57652.1"/>
    <property type="molecule type" value="Genomic_DNA"/>
</dbReference>
<name>A0A979GM21_CHIPD</name>
<dbReference type="RefSeq" id="WP_012787828.1">
    <property type="nucleotide sequence ID" value="NC_013132.1"/>
</dbReference>
<evidence type="ECO:0000256" key="1">
    <source>
        <dbReference type="PROSITE-ProRule" id="PRU00023"/>
    </source>
</evidence>
<dbReference type="SUPFAM" id="SSF48403">
    <property type="entry name" value="Ankyrin repeat"/>
    <property type="match status" value="1"/>
</dbReference>
<dbReference type="Proteomes" id="UP000002215">
    <property type="component" value="Chromosome"/>
</dbReference>
<protein>
    <submittedName>
        <fullName evidence="3">Lipoprotein</fullName>
    </submittedName>
</protein>
<organism evidence="3 4">
    <name type="scientific">Chitinophaga pinensis (strain ATCC 43595 / DSM 2588 / LMG 13176 / NBRC 15968 / NCIMB 11800 / UQM 2034)</name>
    <dbReference type="NCBI Taxonomy" id="485918"/>
    <lineage>
        <taxon>Bacteria</taxon>
        <taxon>Pseudomonadati</taxon>
        <taxon>Bacteroidota</taxon>
        <taxon>Chitinophagia</taxon>
        <taxon>Chitinophagales</taxon>
        <taxon>Chitinophagaceae</taxon>
        <taxon>Chitinophaga</taxon>
    </lineage>
</organism>
<keyword evidence="3" id="KW-0449">Lipoprotein</keyword>
<dbReference type="KEGG" id="cpi:Cpin_0150"/>
<reference evidence="3 4" key="2">
    <citation type="journal article" date="2010" name="Stand. Genomic Sci.">
        <title>Complete genome sequence of Chitinophaga pinensis type strain (UQM 2034).</title>
        <authorList>
            <person name="Glavina Del Rio T."/>
            <person name="Abt B."/>
            <person name="Spring S."/>
            <person name="Lapidus A."/>
            <person name="Nolan M."/>
            <person name="Tice H."/>
            <person name="Copeland A."/>
            <person name="Cheng J.F."/>
            <person name="Chen F."/>
            <person name="Bruce D."/>
            <person name="Goodwin L."/>
            <person name="Pitluck S."/>
            <person name="Ivanova N."/>
            <person name="Mavromatis K."/>
            <person name="Mikhailova N."/>
            <person name="Pati A."/>
            <person name="Chen A."/>
            <person name="Palaniappan K."/>
            <person name="Land M."/>
            <person name="Hauser L."/>
            <person name="Chang Y.J."/>
            <person name="Jeffries C.D."/>
            <person name="Chain P."/>
            <person name="Saunders E."/>
            <person name="Detter J.C."/>
            <person name="Brettin T."/>
            <person name="Rohde M."/>
            <person name="Goker M."/>
            <person name="Bristow J."/>
            <person name="Eisen J.A."/>
            <person name="Markowitz V."/>
            <person name="Hugenholtz P."/>
            <person name="Kyrpides N.C."/>
            <person name="Klenk H.P."/>
            <person name="Lucas S."/>
        </authorList>
    </citation>
    <scope>NUCLEOTIDE SEQUENCE [LARGE SCALE GENOMIC DNA]</scope>
    <source>
        <strain evidence="4">ATCC 43595 / DSM 2588 / LMG 13176 / NBRC 15968 / NCIMB 11800 / UQM 2034</strain>
    </source>
</reference>
<evidence type="ECO:0000259" key="2">
    <source>
        <dbReference type="Pfam" id="PF10077"/>
    </source>
</evidence>
<reference evidence="4" key="1">
    <citation type="submission" date="2009-08" db="EMBL/GenBank/DDBJ databases">
        <title>The complete genome of Chitinophaga pinensis DSM 2588.</title>
        <authorList>
            <consortium name="US DOE Joint Genome Institute (JGI-PGF)"/>
            <person name="Lucas S."/>
            <person name="Copeland A."/>
            <person name="Lapidus A."/>
            <person name="Glavina del Rio T."/>
            <person name="Dalin E."/>
            <person name="Tice H."/>
            <person name="Bruce D."/>
            <person name="Goodwin L."/>
            <person name="Pitluck S."/>
            <person name="Kyrpides N."/>
            <person name="Mavromatis K."/>
            <person name="Ivanova N."/>
            <person name="Mikhailova N."/>
            <person name="Sims D."/>
            <person name="Meinche L."/>
            <person name="Brettin T."/>
            <person name="Detter J.C."/>
            <person name="Han C."/>
            <person name="Larimer F."/>
            <person name="Land M."/>
            <person name="Hauser L."/>
            <person name="Markowitz V."/>
            <person name="Cheng J.-F."/>
            <person name="Hugenholtz P."/>
            <person name="Woyke T."/>
            <person name="Wu D."/>
            <person name="Spring S."/>
            <person name="Klenk H.-P."/>
            <person name="Eisen J.A."/>
        </authorList>
    </citation>
    <scope>NUCLEOTIDE SEQUENCE [LARGE SCALE GENOMIC DNA]</scope>
    <source>
        <strain evidence="4">ATCC 43595 / DSM 2588 / LMG 13176 / NBRC 15968 / NCIMB 11800 / UQM 2034</strain>
    </source>
</reference>